<organism evidence="2 3">
    <name type="scientific">Spartinivicinus marinus</name>
    <dbReference type="NCBI Taxonomy" id="2994442"/>
    <lineage>
        <taxon>Bacteria</taxon>
        <taxon>Pseudomonadati</taxon>
        <taxon>Pseudomonadota</taxon>
        <taxon>Gammaproteobacteria</taxon>
        <taxon>Oceanospirillales</taxon>
        <taxon>Zooshikellaceae</taxon>
        <taxon>Spartinivicinus</taxon>
    </lineage>
</organism>
<dbReference type="PRINTS" id="PR00702">
    <property type="entry name" value="ACRIFLAVINRP"/>
</dbReference>
<accession>A0A853IF22</accession>
<name>A0A853IF22_9GAMM</name>
<evidence type="ECO:0000313" key="3">
    <source>
        <dbReference type="Proteomes" id="UP000569732"/>
    </source>
</evidence>
<reference evidence="2 3" key="1">
    <citation type="submission" date="2020-07" db="EMBL/GenBank/DDBJ databases">
        <title>Endozoicomonas sp. nov., isolated from sediment.</title>
        <authorList>
            <person name="Gu T."/>
        </authorList>
    </citation>
    <scope>NUCLEOTIDE SEQUENCE [LARGE SCALE GENOMIC DNA]</scope>
    <source>
        <strain evidence="2 3">SM1973</strain>
    </source>
</reference>
<dbReference type="RefSeq" id="WP_180570585.1">
    <property type="nucleotide sequence ID" value="NZ_JACCKB010000045.1"/>
</dbReference>
<keyword evidence="1" id="KW-0812">Transmembrane</keyword>
<sequence>MKLPHLAVVNYQFTLIVVLLMVVLGVVSLNTMPRSEDPQVTMPMATVYAVYPGTTPIDMEKLVLEPIEEAIYELEDVKVVKSKIEDGLVLAHVEFLDIEDPEDYYDDVVQAMASIRDDLPDELHRLEVLKVSPSDVNIFVVSLLSETASYRELKRYGEQLERQFERSNGVKQADVWAYPEQQVQVRADLEKMRELQISLDNLLDALEAASVNVPAGHVDAGARRFTVRTSGDFKNLRDIRRTTVKATKNQIVFVEDIAEISFADAEPTHNARYNGQRGILISVKQRENTNIFSVMKGLDATLTNFQKKLPANIKAVAIFDQTNSVTKMINVLTGNLVQGLVLVGIIVFLVLGFKPSLVVVLAIPTSILIAIGLVDVSGFGLQQITIAGLVIALGLLVDNAIVIIENIGRLLRQNQAPFHAAVLGTQQMSSAVASGTITTLLAFLPMLMLQGPTGLFIQSLPVTVILTLSVSLIIALTLTPLLASRLLTKNNCAYDFTKKHLINSQSANNKFFTKIYRGITSINPIPKLINLLTHNIYGPLLQFSLKLPWLLLLIACLIFAGSLTLFPKVGVSLFPKAEKPQLMVDIDTPEGTSFDKTQAIALIVEQKLLSHPQVISVITNTGRGNPKVYYNVDPKRETPNHAQLFVQLKDNDKLAMPALVTSFRQQFRDIPGAKVAVKEFIQGPPIDAPIAIWVIGDNIRQLKQVSTQVETVIKQTAGTVNVRNPTSNYRTDLKVNINRDKAGLLGIPLITIDKTVRASLVGTSVGNMRDELGDEYSVVVKLADADKPTLDDFDRVTVTGMTGNTVPLRHVATLEPDEGQAMFRHLNLERSALITADVKHGYQVAELTQTIATKLDQLRWPVGMSYQIGGEEETRAESFAGITKALIVALLGIFAVLVFQFKSLSQPLIVFAAIPFAIIGTLICLYATANSFSFMAFIGFSSLVGIVVNNSIILVDYANQLRNAGKSVISAAFEAGITRLSPILLTTLTTVGGLLPLTLSGSSLWEPMGWTIIGGLLSSTVLTLFVVPVLYVLLTPKSNALRTDKTTLEASLLPESK</sequence>
<dbReference type="SUPFAM" id="SSF82714">
    <property type="entry name" value="Multidrug efflux transporter AcrB TolC docking domain, DN and DC subdomains"/>
    <property type="match status" value="2"/>
</dbReference>
<keyword evidence="1" id="KW-1133">Transmembrane helix</keyword>
<gene>
    <name evidence="2" type="ORF">H0A36_21430</name>
</gene>
<dbReference type="Gene3D" id="3.30.2090.10">
    <property type="entry name" value="Multidrug efflux transporter AcrB TolC docking domain, DN and DC subdomains"/>
    <property type="match status" value="2"/>
</dbReference>
<dbReference type="SUPFAM" id="SSF82693">
    <property type="entry name" value="Multidrug efflux transporter AcrB pore domain, PN1, PN2, PC1 and PC2 subdomains"/>
    <property type="match status" value="3"/>
</dbReference>
<evidence type="ECO:0000313" key="2">
    <source>
        <dbReference type="EMBL" id="NYZ68581.1"/>
    </source>
</evidence>
<feature type="transmembrane region" description="Helical" evidence="1">
    <location>
        <begin position="547"/>
        <end position="566"/>
    </location>
</feature>
<dbReference type="GO" id="GO:0005886">
    <property type="term" value="C:plasma membrane"/>
    <property type="evidence" value="ECO:0007669"/>
    <property type="project" value="TreeGrafter"/>
</dbReference>
<feature type="transmembrane region" description="Helical" evidence="1">
    <location>
        <begin position="976"/>
        <end position="997"/>
    </location>
</feature>
<feature type="transmembrane region" description="Helical" evidence="1">
    <location>
        <begin position="879"/>
        <end position="901"/>
    </location>
</feature>
<keyword evidence="3" id="KW-1185">Reference proteome</keyword>
<dbReference type="Gene3D" id="3.30.70.1440">
    <property type="entry name" value="Multidrug efflux transporter AcrB pore domain"/>
    <property type="match status" value="1"/>
</dbReference>
<dbReference type="PANTHER" id="PTHR32063:SF24">
    <property type="entry name" value="CATION EFFLUX SYSTEM (ACRB_ACRD_ACRF FAMILY)"/>
    <property type="match status" value="1"/>
</dbReference>
<evidence type="ECO:0000256" key="1">
    <source>
        <dbReference type="SAM" id="Phobius"/>
    </source>
</evidence>
<dbReference type="Pfam" id="PF00873">
    <property type="entry name" value="ACR_tran"/>
    <property type="match status" value="1"/>
</dbReference>
<dbReference type="Proteomes" id="UP000569732">
    <property type="component" value="Unassembled WGS sequence"/>
</dbReference>
<feature type="transmembrane region" description="Helical" evidence="1">
    <location>
        <begin position="386"/>
        <end position="407"/>
    </location>
</feature>
<dbReference type="PANTHER" id="PTHR32063">
    <property type="match status" value="1"/>
</dbReference>
<dbReference type="Gene3D" id="3.30.70.1320">
    <property type="entry name" value="Multidrug efflux transporter AcrB pore domain like"/>
    <property type="match status" value="1"/>
</dbReference>
<feature type="transmembrane region" description="Helical" evidence="1">
    <location>
        <begin position="357"/>
        <end position="374"/>
    </location>
</feature>
<dbReference type="Gene3D" id="3.30.70.1430">
    <property type="entry name" value="Multidrug efflux transporter AcrB pore domain"/>
    <property type="match status" value="2"/>
</dbReference>
<feature type="transmembrane region" description="Helical" evidence="1">
    <location>
        <begin position="908"/>
        <end position="928"/>
    </location>
</feature>
<feature type="transmembrane region" description="Helical" evidence="1">
    <location>
        <begin position="328"/>
        <end position="350"/>
    </location>
</feature>
<protein>
    <submittedName>
        <fullName evidence="2">Efflux RND transporter permease subunit</fullName>
    </submittedName>
</protein>
<dbReference type="InterPro" id="IPR027463">
    <property type="entry name" value="AcrB_DN_DC_subdom"/>
</dbReference>
<feature type="transmembrane region" description="Helical" evidence="1">
    <location>
        <begin position="934"/>
        <end position="955"/>
    </location>
</feature>
<feature type="transmembrane region" description="Helical" evidence="1">
    <location>
        <begin position="7"/>
        <end position="29"/>
    </location>
</feature>
<dbReference type="Gene3D" id="1.20.1640.10">
    <property type="entry name" value="Multidrug efflux transporter AcrB transmembrane domain"/>
    <property type="match status" value="2"/>
</dbReference>
<feature type="transmembrane region" description="Helical" evidence="1">
    <location>
        <begin position="1009"/>
        <end position="1034"/>
    </location>
</feature>
<dbReference type="AlphaFoldDB" id="A0A853IF22"/>
<dbReference type="GO" id="GO:0042910">
    <property type="term" value="F:xenobiotic transmembrane transporter activity"/>
    <property type="evidence" value="ECO:0007669"/>
    <property type="project" value="TreeGrafter"/>
</dbReference>
<feature type="transmembrane region" description="Helical" evidence="1">
    <location>
        <begin position="455"/>
        <end position="479"/>
    </location>
</feature>
<dbReference type="SUPFAM" id="SSF82866">
    <property type="entry name" value="Multidrug efflux transporter AcrB transmembrane domain"/>
    <property type="match status" value="2"/>
</dbReference>
<dbReference type="EMBL" id="JACCKB010000045">
    <property type="protein sequence ID" value="NYZ68581.1"/>
    <property type="molecule type" value="Genomic_DNA"/>
</dbReference>
<proteinExistence type="predicted"/>
<feature type="transmembrane region" description="Helical" evidence="1">
    <location>
        <begin position="428"/>
        <end position="449"/>
    </location>
</feature>
<dbReference type="InterPro" id="IPR001036">
    <property type="entry name" value="Acrflvin-R"/>
</dbReference>
<comment type="caution">
    <text evidence="2">The sequence shown here is derived from an EMBL/GenBank/DDBJ whole genome shotgun (WGS) entry which is preliminary data.</text>
</comment>
<keyword evidence="1" id="KW-0472">Membrane</keyword>